<gene>
    <name evidence="1" type="ORF">CCMP2556_LOCUS38995</name>
</gene>
<protein>
    <submittedName>
        <fullName evidence="1">Uncharacterized protein</fullName>
    </submittedName>
</protein>
<comment type="caution">
    <text evidence="1">The sequence shown here is derived from an EMBL/GenBank/DDBJ whole genome shotgun (WGS) entry which is preliminary data.</text>
</comment>
<proteinExistence type="predicted"/>
<keyword evidence="2" id="KW-1185">Reference proteome</keyword>
<evidence type="ECO:0000313" key="1">
    <source>
        <dbReference type="EMBL" id="CAK9079153.1"/>
    </source>
</evidence>
<name>A0ABP0PSZ9_9DINO</name>
<accession>A0ABP0PSZ9</accession>
<reference evidence="1 2" key="1">
    <citation type="submission" date="2024-02" db="EMBL/GenBank/DDBJ databases">
        <authorList>
            <person name="Chen Y."/>
            <person name="Shah S."/>
            <person name="Dougan E. K."/>
            <person name="Thang M."/>
            <person name="Chan C."/>
        </authorList>
    </citation>
    <scope>NUCLEOTIDE SEQUENCE [LARGE SCALE GENOMIC DNA]</scope>
</reference>
<dbReference type="EMBL" id="CAXAMN010023618">
    <property type="protein sequence ID" value="CAK9079153.1"/>
    <property type="molecule type" value="Genomic_DNA"/>
</dbReference>
<sequence length="177" mass="20552">MKRPLKKMKRPLKKMKLEKVKAREVDLLSLTCRITEIFQKEGTRSEAYSSWAVNGYLEDYAEPGFAYCYTHRHFIRRSRATCDLRKVAQDELGFMPERVEILDIGAGPGCAAAGVIKSYYEQGIPIERVIFTDKVEKWKAGLKAYRSLIPGIDFFFDCRPETEHWEDTITEQIFTRA</sequence>
<evidence type="ECO:0000313" key="2">
    <source>
        <dbReference type="Proteomes" id="UP001642484"/>
    </source>
</evidence>
<dbReference type="Proteomes" id="UP001642484">
    <property type="component" value="Unassembled WGS sequence"/>
</dbReference>
<organism evidence="1 2">
    <name type="scientific">Durusdinium trenchii</name>
    <dbReference type="NCBI Taxonomy" id="1381693"/>
    <lineage>
        <taxon>Eukaryota</taxon>
        <taxon>Sar</taxon>
        <taxon>Alveolata</taxon>
        <taxon>Dinophyceae</taxon>
        <taxon>Suessiales</taxon>
        <taxon>Symbiodiniaceae</taxon>
        <taxon>Durusdinium</taxon>
    </lineage>
</organism>